<reference evidence="2 3" key="1">
    <citation type="journal article" date="2020" name="Cell">
        <title>Large-Scale Comparative Analyses of Tick Genomes Elucidate Their Genetic Diversity and Vector Capacities.</title>
        <authorList>
            <consortium name="Tick Genome and Microbiome Consortium (TIGMIC)"/>
            <person name="Jia N."/>
            <person name="Wang J."/>
            <person name="Shi W."/>
            <person name="Du L."/>
            <person name="Sun Y."/>
            <person name="Zhan W."/>
            <person name="Jiang J.F."/>
            <person name="Wang Q."/>
            <person name="Zhang B."/>
            <person name="Ji P."/>
            <person name="Bell-Sakyi L."/>
            <person name="Cui X.M."/>
            <person name="Yuan T.T."/>
            <person name="Jiang B.G."/>
            <person name="Yang W.F."/>
            <person name="Lam T.T."/>
            <person name="Chang Q.C."/>
            <person name="Ding S.J."/>
            <person name="Wang X.J."/>
            <person name="Zhu J.G."/>
            <person name="Ruan X.D."/>
            <person name="Zhao L."/>
            <person name="Wei J.T."/>
            <person name="Ye R.Z."/>
            <person name="Que T.C."/>
            <person name="Du C.H."/>
            <person name="Zhou Y.H."/>
            <person name="Cheng J.X."/>
            <person name="Dai P.F."/>
            <person name="Guo W.B."/>
            <person name="Han X.H."/>
            <person name="Huang E.J."/>
            <person name="Li L.F."/>
            <person name="Wei W."/>
            <person name="Gao Y.C."/>
            <person name="Liu J.Z."/>
            <person name="Shao H.Z."/>
            <person name="Wang X."/>
            <person name="Wang C.C."/>
            <person name="Yang T.C."/>
            <person name="Huo Q.B."/>
            <person name="Li W."/>
            <person name="Chen H.Y."/>
            <person name="Chen S.E."/>
            <person name="Zhou L.G."/>
            <person name="Ni X.B."/>
            <person name="Tian J.H."/>
            <person name="Sheng Y."/>
            <person name="Liu T."/>
            <person name="Pan Y.S."/>
            <person name="Xia L.Y."/>
            <person name="Li J."/>
            <person name="Zhao F."/>
            <person name="Cao W.C."/>
        </authorList>
    </citation>
    <scope>NUCLEOTIDE SEQUENCE [LARGE SCALE GENOMIC DNA]</scope>
    <source>
        <strain evidence="2">HaeL-2018</strain>
    </source>
</reference>
<sequence length="99" mass="11462">MMIDMIKDHRLLYDKQHAQLKLKEQLKEVVLEKIGVEPGMTGAKVAKKFNNLKDTYTRVKAQLEKSNHKSGSGAKDIKKVKWRYFKQMISVMEISDQPA</sequence>
<dbReference type="GO" id="GO:0005667">
    <property type="term" value="C:transcription regulator complex"/>
    <property type="evidence" value="ECO:0007669"/>
    <property type="project" value="TreeGrafter"/>
</dbReference>
<dbReference type="AlphaFoldDB" id="A0A9J6FD92"/>
<dbReference type="PANTHER" id="PTHR12243:SF69">
    <property type="entry name" value="SI:CH73-59F11.3"/>
    <property type="match status" value="1"/>
</dbReference>
<comment type="caution">
    <text evidence="2">The sequence shown here is derived from an EMBL/GenBank/DDBJ whole genome shotgun (WGS) entry which is preliminary data.</text>
</comment>
<dbReference type="Proteomes" id="UP000821853">
    <property type="component" value="Chromosome 1"/>
</dbReference>
<feature type="domain" description="MADF" evidence="1">
    <location>
        <begin position="1"/>
        <end position="96"/>
    </location>
</feature>
<dbReference type="GO" id="GO:0005634">
    <property type="term" value="C:nucleus"/>
    <property type="evidence" value="ECO:0007669"/>
    <property type="project" value="TreeGrafter"/>
</dbReference>
<evidence type="ECO:0000313" key="2">
    <source>
        <dbReference type="EMBL" id="KAH9360313.1"/>
    </source>
</evidence>
<proteinExistence type="predicted"/>
<dbReference type="EMBL" id="JABSTR010000001">
    <property type="protein sequence ID" value="KAH9360313.1"/>
    <property type="molecule type" value="Genomic_DNA"/>
</dbReference>
<organism evidence="2 3">
    <name type="scientific">Haemaphysalis longicornis</name>
    <name type="common">Bush tick</name>
    <dbReference type="NCBI Taxonomy" id="44386"/>
    <lineage>
        <taxon>Eukaryota</taxon>
        <taxon>Metazoa</taxon>
        <taxon>Ecdysozoa</taxon>
        <taxon>Arthropoda</taxon>
        <taxon>Chelicerata</taxon>
        <taxon>Arachnida</taxon>
        <taxon>Acari</taxon>
        <taxon>Parasitiformes</taxon>
        <taxon>Ixodida</taxon>
        <taxon>Ixodoidea</taxon>
        <taxon>Ixodidae</taxon>
        <taxon>Haemaphysalinae</taxon>
        <taxon>Haemaphysalis</taxon>
    </lineage>
</organism>
<dbReference type="OrthoDB" id="6081971at2759"/>
<gene>
    <name evidence="2" type="ORF">HPB48_018331</name>
</gene>
<dbReference type="VEuPathDB" id="VectorBase:HLOH_051294"/>
<dbReference type="InterPro" id="IPR006578">
    <property type="entry name" value="MADF-dom"/>
</dbReference>
<dbReference type="GO" id="GO:0006357">
    <property type="term" value="P:regulation of transcription by RNA polymerase II"/>
    <property type="evidence" value="ECO:0007669"/>
    <property type="project" value="TreeGrafter"/>
</dbReference>
<evidence type="ECO:0000313" key="3">
    <source>
        <dbReference type="Proteomes" id="UP000821853"/>
    </source>
</evidence>
<dbReference type="InterPro" id="IPR039353">
    <property type="entry name" value="TF_Adf1"/>
</dbReference>
<dbReference type="SMART" id="SM00595">
    <property type="entry name" value="MADF"/>
    <property type="match status" value="1"/>
</dbReference>
<name>A0A9J6FD92_HAELO</name>
<dbReference type="OMA" id="MISVMEI"/>
<accession>A0A9J6FD92</accession>
<dbReference type="Pfam" id="PF10545">
    <property type="entry name" value="MADF_DNA_bdg"/>
    <property type="match status" value="1"/>
</dbReference>
<dbReference type="PANTHER" id="PTHR12243">
    <property type="entry name" value="MADF DOMAIN TRANSCRIPTION FACTOR"/>
    <property type="match status" value="1"/>
</dbReference>
<keyword evidence="3" id="KW-1185">Reference proteome</keyword>
<evidence type="ECO:0000259" key="1">
    <source>
        <dbReference type="PROSITE" id="PS51029"/>
    </source>
</evidence>
<dbReference type="PROSITE" id="PS51029">
    <property type="entry name" value="MADF"/>
    <property type="match status" value="1"/>
</dbReference>
<protein>
    <recommendedName>
        <fullName evidence="1">MADF domain-containing protein</fullName>
    </recommendedName>
</protein>